<keyword evidence="5 7" id="KW-0694">RNA-binding</keyword>
<evidence type="ECO:0000256" key="7">
    <source>
        <dbReference type="RuleBase" id="RU365068"/>
    </source>
</evidence>
<dbReference type="SUPFAM" id="SSF52540">
    <property type="entry name" value="P-loop containing nucleoside triphosphate hydrolases"/>
    <property type="match status" value="1"/>
</dbReference>
<sequence length="687" mass="79394">MKKYLGKGKTKGKKKFTKKKQETRELEDNEIKNLQQQYEKVLEELYCKTWTKFDGLGALIITPTRELALQLYETLIKVGKYHDFSAGLIIGGKDVEFERSRMHHVNVIICTPGRLLQHMDENPLFDCNNLQILVLDEADRCLDLGFEREMDCIIQNLPSQRHTLLFSATQTKKVKDLARLSLVDPKYISAHEHEKYKTPDGLTQSYVICEQHEKMTLLWSFITTHTKQKILVFLSTCKQVKFIHEVFCHLRPRNTLLALHGRMQQHKRLESFKSFWRKEHAVLFATDIASRGLDFPQVHWVIHIDCPEDVETYIHRAGRTARYHKGGECLLVLNSSEIKFIEHLENNRIPINEIKVNPNHMISPQAKIEALLAKDINLKASAQRAFVAYAKYVFLMKDKSVFNIKAIDTDKYARSMGLVISPRIRFIAKADKKKENTNRDCHDSSHIVSIGPSTENTFAAVEGDDSDDNILSLKRKNHDIDNESEVEEEEKTLPLLEESKKNKIKSRAKKAKLILKKKINVNKKTLYTDNGEAIIERNREKITEIGKNYDASAGDGINIDEAKKVLAEEDKVDREFYRQKMKAKRKLLKKKMKEQKKKKQEEIEEKSELNSASEDSDEEPDLSWLPDPEKVYSDEIKSHRTDSGGDGIKPCDRMFSSEDENESSEEEEDDLTLKEKEALALKMLSKC</sequence>
<keyword evidence="3 6" id="KW-0347">Helicase</keyword>
<comment type="similarity">
    <text evidence="6">Belongs to the DEAD box helicase family.</text>
</comment>
<evidence type="ECO:0000313" key="10">
    <source>
        <dbReference type="Proteomes" id="UP000015103"/>
    </source>
</evidence>
<feature type="region of interest" description="Disordered" evidence="8">
    <location>
        <begin position="1"/>
        <end position="24"/>
    </location>
</feature>
<comment type="domain">
    <text evidence="7">The Q motif is unique to and characteristic of the DEAD box family of RNA helicases and controls ATP binding and hydrolysis.</text>
</comment>
<dbReference type="SMART" id="SM00490">
    <property type="entry name" value="HELICc"/>
    <property type="match status" value="1"/>
</dbReference>
<dbReference type="InterPro" id="IPR025313">
    <property type="entry name" value="SPB4-like_CTE"/>
</dbReference>
<evidence type="ECO:0000256" key="6">
    <source>
        <dbReference type="RuleBase" id="RU000492"/>
    </source>
</evidence>
<feature type="compositionally biased region" description="Basic residues" evidence="8">
    <location>
        <begin position="1"/>
        <end position="18"/>
    </location>
</feature>
<evidence type="ECO:0000256" key="2">
    <source>
        <dbReference type="ARBA" id="ARBA00022801"/>
    </source>
</evidence>
<evidence type="ECO:0000256" key="3">
    <source>
        <dbReference type="ARBA" id="ARBA00022806"/>
    </source>
</evidence>
<dbReference type="EC" id="3.6.4.13" evidence="7"/>
<evidence type="ECO:0000256" key="1">
    <source>
        <dbReference type="ARBA" id="ARBA00022741"/>
    </source>
</evidence>
<dbReference type="FunCoup" id="T1IEY6">
    <property type="interactions" value="1929"/>
</dbReference>
<feature type="region of interest" description="Disordered" evidence="8">
    <location>
        <begin position="587"/>
        <end position="674"/>
    </location>
</feature>
<dbReference type="OMA" id="FLWRQKQ"/>
<dbReference type="AlphaFoldDB" id="T1IEY6"/>
<keyword evidence="4 6" id="KW-0067">ATP-binding</keyword>
<keyword evidence="1 6" id="KW-0547">Nucleotide-binding</keyword>
<dbReference type="PANTHER" id="PTHR24031">
    <property type="entry name" value="RNA HELICASE"/>
    <property type="match status" value="1"/>
</dbReference>
<organism evidence="9 10">
    <name type="scientific">Rhodnius prolixus</name>
    <name type="common">Triatomid bug</name>
    <dbReference type="NCBI Taxonomy" id="13249"/>
    <lineage>
        <taxon>Eukaryota</taxon>
        <taxon>Metazoa</taxon>
        <taxon>Ecdysozoa</taxon>
        <taxon>Arthropoda</taxon>
        <taxon>Hexapoda</taxon>
        <taxon>Insecta</taxon>
        <taxon>Pterygota</taxon>
        <taxon>Neoptera</taxon>
        <taxon>Paraneoptera</taxon>
        <taxon>Hemiptera</taxon>
        <taxon>Heteroptera</taxon>
        <taxon>Panheteroptera</taxon>
        <taxon>Cimicomorpha</taxon>
        <taxon>Reduviidae</taxon>
        <taxon>Triatominae</taxon>
        <taxon>Rhodnius</taxon>
    </lineage>
</organism>
<dbReference type="EMBL" id="ACPB03001344">
    <property type="status" value="NOT_ANNOTATED_CDS"/>
    <property type="molecule type" value="Genomic_DNA"/>
</dbReference>
<dbReference type="eggNOG" id="KOG0343">
    <property type="taxonomic scope" value="Eukaryota"/>
</dbReference>
<dbReference type="PROSITE" id="PS51192">
    <property type="entry name" value="HELICASE_ATP_BIND_1"/>
    <property type="match status" value="1"/>
</dbReference>
<dbReference type="InterPro" id="IPR001650">
    <property type="entry name" value="Helicase_C-like"/>
</dbReference>
<dbReference type="SMART" id="SM00487">
    <property type="entry name" value="DEXDc"/>
    <property type="match status" value="1"/>
</dbReference>
<dbReference type="PROSITE" id="PS51194">
    <property type="entry name" value="HELICASE_CTER"/>
    <property type="match status" value="1"/>
</dbReference>
<dbReference type="PROSITE" id="PS00039">
    <property type="entry name" value="DEAD_ATP_HELICASE"/>
    <property type="match status" value="1"/>
</dbReference>
<dbReference type="CDD" id="cd18787">
    <property type="entry name" value="SF2_C_DEAD"/>
    <property type="match status" value="1"/>
</dbReference>
<dbReference type="STRING" id="13249.T1IEY6"/>
<dbReference type="SMART" id="SM01178">
    <property type="entry name" value="DUF4217"/>
    <property type="match status" value="1"/>
</dbReference>
<reference evidence="9" key="1">
    <citation type="submission" date="2015-05" db="UniProtKB">
        <authorList>
            <consortium name="EnsemblMetazoa"/>
        </authorList>
    </citation>
    <scope>IDENTIFICATION</scope>
</reference>
<dbReference type="InterPro" id="IPR027417">
    <property type="entry name" value="P-loop_NTPase"/>
</dbReference>
<evidence type="ECO:0000313" key="9">
    <source>
        <dbReference type="EnsemblMetazoa" id="RPRC014855-PA"/>
    </source>
</evidence>
<dbReference type="Pfam" id="PF00271">
    <property type="entry name" value="Helicase_C"/>
    <property type="match status" value="1"/>
</dbReference>
<dbReference type="GO" id="GO:0016887">
    <property type="term" value="F:ATP hydrolysis activity"/>
    <property type="evidence" value="ECO:0007669"/>
    <property type="project" value="RHEA"/>
</dbReference>
<comment type="function">
    <text evidence="7">RNA helicase.</text>
</comment>
<dbReference type="GO" id="GO:0005524">
    <property type="term" value="F:ATP binding"/>
    <property type="evidence" value="ECO:0007669"/>
    <property type="project" value="UniProtKB-UniRule"/>
</dbReference>
<protein>
    <recommendedName>
        <fullName evidence="7">ATP-dependent RNA helicase</fullName>
        <ecNumber evidence="7">3.6.4.13</ecNumber>
    </recommendedName>
</protein>
<keyword evidence="10" id="KW-1185">Reference proteome</keyword>
<dbReference type="GO" id="GO:0003723">
    <property type="term" value="F:RNA binding"/>
    <property type="evidence" value="ECO:0007669"/>
    <property type="project" value="UniProtKB-UniRule"/>
</dbReference>
<dbReference type="InterPro" id="IPR000629">
    <property type="entry name" value="RNA-helicase_DEAD-box_CS"/>
</dbReference>
<accession>T1IEY6</accession>
<dbReference type="HOGENOM" id="CLU_003041_26_1_1"/>
<comment type="catalytic activity">
    <reaction evidence="7">
        <text>ATP + H2O = ADP + phosphate + H(+)</text>
        <dbReference type="Rhea" id="RHEA:13065"/>
        <dbReference type="ChEBI" id="CHEBI:15377"/>
        <dbReference type="ChEBI" id="CHEBI:15378"/>
        <dbReference type="ChEBI" id="CHEBI:30616"/>
        <dbReference type="ChEBI" id="CHEBI:43474"/>
        <dbReference type="ChEBI" id="CHEBI:456216"/>
        <dbReference type="EC" id="3.6.4.13"/>
    </reaction>
</comment>
<dbReference type="GO" id="GO:0003724">
    <property type="term" value="F:RNA helicase activity"/>
    <property type="evidence" value="ECO:0007669"/>
    <property type="project" value="UniProtKB-EC"/>
</dbReference>
<dbReference type="Gene3D" id="3.40.50.300">
    <property type="entry name" value="P-loop containing nucleotide triphosphate hydrolases"/>
    <property type="match status" value="2"/>
</dbReference>
<evidence type="ECO:0000256" key="5">
    <source>
        <dbReference type="ARBA" id="ARBA00022884"/>
    </source>
</evidence>
<dbReference type="VEuPathDB" id="VectorBase:RPRC014855"/>
<dbReference type="InterPro" id="IPR011545">
    <property type="entry name" value="DEAD/DEAH_box_helicase_dom"/>
</dbReference>
<dbReference type="InterPro" id="IPR014001">
    <property type="entry name" value="Helicase_ATP-bd"/>
</dbReference>
<feature type="compositionally biased region" description="Basic residues" evidence="8">
    <location>
        <begin position="587"/>
        <end position="598"/>
    </location>
</feature>
<keyword evidence="2 6" id="KW-0378">Hydrolase</keyword>
<feature type="compositionally biased region" description="Acidic residues" evidence="8">
    <location>
        <begin position="657"/>
        <end position="670"/>
    </location>
</feature>
<feature type="compositionally biased region" description="Basic and acidic residues" evidence="8">
    <location>
        <begin position="627"/>
        <end position="656"/>
    </location>
</feature>
<evidence type="ECO:0000256" key="4">
    <source>
        <dbReference type="ARBA" id="ARBA00022840"/>
    </source>
</evidence>
<evidence type="ECO:0000256" key="8">
    <source>
        <dbReference type="SAM" id="MobiDB-lite"/>
    </source>
</evidence>
<dbReference type="InParanoid" id="T1IEY6"/>
<dbReference type="EMBL" id="ACPB03001343">
    <property type="status" value="NOT_ANNOTATED_CDS"/>
    <property type="molecule type" value="Genomic_DNA"/>
</dbReference>
<dbReference type="Pfam" id="PF13959">
    <property type="entry name" value="CTE_SPB4"/>
    <property type="match status" value="1"/>
</dbReference>
<name>T1IEY6_RHOPR</name>
<dbReference type="EnsemblMetazoa" id="RPRC014855-RA">
    <property type="protein sequence ID" value="RPRC014855-PA"/>
    <property type="gene ID" value="RPRC014855"/>
</dbReference>
<dbReference type="Pfam" id="PF00270">
    <property type="entry name" value="DEAD"/>
    <property type="match status" value="1"/>
</dbReference>
<proteinExistence type="inferred from homology"/>
<dbReference type="Proteomes" id="UP000015103">
    <property type="component" value="Unassembled WGS sequence"/>
</dbReference>